<keyword evidence="3" id="KW-0489">Methyltransferase</keyword>
<dbReference type="Proteomes" id="UP000639643">
    <property type="component" value="Unassembled WGS sequence"/>
</dbReference>
<dbReference type="PANTHER" id="PTHR43591">
    <property type="entry name" value="METHYLTRANSFERASE"/>
    <property type="match status" value="1"/>
</dbReference>
<dbReference type="CDD" id="cd02440">
    <property type="entry name" value="AdoMet_MTases"/>
    <property type="match status" value="1"/>
</dbReference>
<evidence type="ECO:0000313" key="4">
    <source>
        <dbReference type="Proteomes" id="UP000639643"/>
    </source>
</evidence>
<dbReference type="Pfam" id="PF13489">
    <property type="entry name" value="Methyltransf_23"/>
    <property type="match status" value="1"/>
</dbReference>
<dbReference type="OrthoDB" id="184880at2759"/>
<dbReference type="AlphaFoldDB" id="A0A8H6IZT8"/>
<protein>
    <submittedName>
        <fullName evidence="3">Methyltransferase domain-containing protein</fullName>
    </submittedName>
</protein>
<reference evidence="3" key="1">
    <citation type="journal article" date="2020" name="Phytopathology">
        <title>Genome Sequence Resources of Colletotrichum truncatum, C. plurivorum, C. musicola, and C. sojae: Four Species Pathogenic to Soybean (Glycine max).</title>
        <authorList>
            <person name="Rogerio F."/>
            <person name="Boufleur T.R."/>
            <person name="Ciampi-Guillardi M."/>
            <person name="Sukno S.A."/>
            <person name="Thon M.R."/>
            <person name="Massola Junior N.S."/>
            <person name="Baroncelli R."/>
        </authorList>
    </citation>
    <scope>NUCLEOTIDE SEQUENCE</scope>
    <source>
        <strain evidence="3">LFN0074</strain>
    </source>
</reference>
<keyword evidence="3" id="KW-0808">Transferase</keyword>
<dbReference type="EMBL" id="WIGM01001193">
    <property type="protein sequence ID" value="KAF6803516.1"/>
    <property type="molecule type" value="Genomic_DNA"/>
</dbReference>
<name>A0A8H6IZT8_9PEZI</name>
<keyword evidence="4" id="KW-1185">Reference proteome</keyword>
<gene>
    <name evidence="3" type="ORF">CMUS01_15068</name>
</gene>
<accession>A0A8H6IZT8</accession>
<comment type="similarity">
    <text evidence="1">Belongs to the methyltransferase superfamily. LaeA methyltransferase family.</text>
</comment>
<evidence type="ECO:0000313" key="3">
    <source>
        <dbReference type="EMBL" id="KAF6803516.1"/>
    </source>
</evidence>
<dbReference type="InterPro" id="IPR029063">
    <property type="entry name" value="SAM-dependent_MTases_sf"/>
</dbReference>
<dbReference type="Gene3D" id="3.40.50.150">
    <property type="entry name" value="Vaccinia Virus protein VP39"/>
    <property type="match status" value="1"/>
</dbReference>
<dbReference type="SUPFAM" id="SSF53335">
    <property type="entry name" value="S-adenosyl-L-methionine-dependent methyltransferases"/>
    <property type="match status" value="1"/>
</dbReference>
<organism evidence="3 4">
    <name type="scientific">Colletotrichum musicola</name>
    <dbReference type="NCBI Taxonomy" id="2175873"/>
    <lineage>
        <taxon>Eukaryota</taxon>
        <taxon>Fungi</taxon>
        <taxon>Dikarya</taxon>
        <taxon>Ascomycota</taxon>
        <taxon>Pezizomycotina</taxon>
        <taxon>Sordariomycetes</taxon>
        <taxon>Hypocreomycetidae</taxon>
        <taxon>Glomerellales</taxon>
        <taxon>Glomerellaceae</taxon>
        <taxon>Colletotrichum</taxon>
        <taxon>Colletotrichum orchidearum species complex</taxon>
    </lineage>
</organism>
<feature type="region of interest" description="Disordered" evidence="2">
    <location>
        <begin position="1"/>
        <end position="20"/>
    </location>
</feature>
<proteinExistence type="inferred from homology"/>
<dbReference type="GO" id="GO:0032259">
    <property type="term" value="P:methylation"/>
    <property type="evidence" value="ECO:0007669"/>
    <property type="project" value="UniProtKB-KW"/>
</dbReference>
<evidence type="ECO:0000256" key="1">
    <source>
        <dbReference type="ARBA" id="ARBA00038158"/>
    </source>
</evidence>
<dbReference type="GO" id="GO:0008168">
    <property type="term" value="F:methyltransferase activity"/>
    <property type="evidence" value="ECO:0007669"/>
    <property type="project" value="UniProtKB-KW"/>
</dbReference>
<sequence>MNATNGATALDGPKGQQQSPYLTMIGDAEAELERLRIQHRWLQMCLKDRIAFAPVDLKKDGLKVLDMGCADGTLLRDLQKQVPPSAEMVGADVSTVFLPSSSQGNIRYVTQDICDPPADELRGKFDFTHVRNVLHSSSRSGVEKAVENLVDTLAPGGWVQAMEMDMNSEQREQSQALQDAIRVISTVMEKAGMDPAYQKKLLEAFKKAGLQNVTLERVNCGIGKAHSNQADLETSIAPFRRTIPLVTKTASAMCPELPPSVYENLEERYVKDMTEKGGFFPAIIVYGQKPMA</sequence>
<comment type="caution">
    <text evidence="3">The sequence shown here is derived from an EMBL/GenBank/DDBJ whole genome shotgun (WGS) entry which is preliminary data.</text>
</comment>
<evidence type="ECO:0000256" key="2">
    <source>
        <dbReference type="SAM" id="MobiDB-lite"/>
    </source>
</evidence>
<dbReference type="PANTHER" id="PTHR43591:SF110">
    <property type="entry name" value="RHODANESE DOMAIN-CONTAINING PROTEIN"/>
    <property type="match status" value="1"/>
</dbReference>